<protein>
    <recommendedName>
        <fullName evidence="1">tRNA-uridine aminocarboxypropyltransferase</fullName>
        <ecNumber evidence="1">2.5.1.25</ecNumber>
    </recommendedName>
</protein>
<feature type="domain" description="DTW" evidence="5">
    <location>
        <begin position="26"/>
        <end position="224"/>
    </location>
</feature>
<organism evidence="6 7">
    <name type="scientific">Thalassotalea algicola</name>
    <dbReference type="NCBI Taxonomy" id="2716224"/>
    <lineage>
        <taxon>Bacteria</taxon>
        <taxon>Pseudomonadati</taxon>
        <taxon>Pseudomonadota</taxon>
        <taxon>Gammaproteobacteria</taxon>
        <taxon>Alteromonadales</taxon>
        <taxon>Colwelliaceae</taxon>
        <taxon>Thalassotalea</taxon>
    </lineage>
</organism>
<sequence length="245" mass="28088">MSHAIRRLYEHRKSISTKPFNARGKKVVRCENCQVSMLNCICQYKRSTSSQAAFLILMHDAEVLKPSNTARLIADVVPDTYAYIWSRTEANANLLALLSDDTFVPVIVFPSQYAAEQQSVYENELPLPIQQGKKPLFILLDGSWREAKKMFRKSPYLEKFPVVSFSETGESTRENYIREAVLENQLATAQVASRMLALLGEQISAQHLSLWFDLFNYQYQKSVCQPNLGRGDALKRYLSFIEKVY</sequence>
<name>A0A7Y0Q8J0_9GAMM</name>
<reference evidence="6 7" key="1">
    <citation type="submission" date="2020-04" db="EMBL/GenBank/DDBJ databases">
        <title>Thalassotalea sp. M1531, isolated from the surface of marine red alga.</title>
        <authorList>
            <person name="Pang L."/>
            <person name="Lu D.-C."/>
        </authorList>
    </citation>
    <scope>NUCLEOTIDE SEQUENCE [LARGE SCALE GENOMIC DNA]</scope>
    <source>
        <strain evidence="6 7">M1531</strain>
    </source>
</reference>
<comment type="caution">
    <text evidence="6">The sequence shown here is derived from an EMBL/GenBank/DDBJ whole genome shotgun (WGS) entry which is preliminary data.</text>
</comment>
<keyword evidence="4" id="KW-0819">tRNA processing</keyword>
<dbReference type="Proteomes" id="UP000568664">
    <property type="component" value="Unassembled WGS sequence"/>
</dbReference>
<keyword evidence="7" id="KW-1185">Reference proteome</keyword>
<evidence type="ECO:0000256" key="1">
    <source>
        <dbReference type="ARBA" id="ARBA00012386"/>
    </source>
</evidence>
<dbReference type="GO" id="GO:0008033">
    <property type="term" value="P:tRNA processing"/>
    <property type="evidence" value="ECO:0007669"/>
    <property type="project" value="UniProtKB-KW"/>
</dbReference>
<evidence type="ECO:0000313" key="6">
    <source>
        <dbReference type="EMBL" id="NMP33276.1"/>
    </source>
</evidence>
<keyword evidence="2" id="KW-0808">Transferase</keyword>
<dbReference type="EC" id="2.5.1.25" evidence="1"/>
<dbReference type="InterPro" id="IPR039262">
    <property type="entry name" value="DTWD2/TAPT"/>
</dbReference>
<dbReference type="AlphaFoldDB" id="A0A7Y0Q8J0"/>
<proteinExistence type="predicted"/>
<dbReference type="Pfam" id="PF03942">
    <property type="entry name" value="DTW"/>
    <property type="match status" value="1"/>
</dbReference>
<dbReference type="GO" id="GO:0016432">
    <property type="term" value="F:tRNA-uridine aminocarboxypropyltransferase activity"/>
    <property type="evidence" value="ECO:0007669"/>
    <property type="project" value="UniProtKB-EC"/>
</dbReference>
<keyword evidence="3" id="KW-0949">S-adenosyl-L-methionine</keyword>
<dbReference type="EMBL" id="JABBXH010000007">
    <property type="protein sequence ID" value="NMP33276.1"/>
    <property type="molecule type" value="Genomic_DNA"/>
</dbReference>
<evidence type="ECO:0000256" key="3">
    <source>
        <dbReference type="ARBA" id="ARBA00022691"/>
    </source>
</evidence>
<dbReference type="RefSeq" id="WP_169076595.1">
    <property type="nucleotide sequence ID" value="NZ_JABBXH010000007.1"/>
</dbReference>
<evidence type="ECO:0000259" key="5">
    <source>
        <dbReference type="SMART" id="SM01144"/>
    </source>
</evidence>
<evidence type="ECO:0000256" key="2">
    <source>
        <dbReference type="ARBA" id="ARBA00022679"/>
    </source>
</evidence>
<dbReference type="SMART" id="SM01144">
    <property type="entry name" value="DTW"/>
    <property type="match status" value="1"/>
</dbReference>
<dbReference type="PANTHER" id="PTHR21392">
    <property type="entry name" value="TRNA-URIDINE AMINOCARBOXYPROPYLTRANSFERASE 2"/>
    <property type="match status" value="1"/>
</dbReference>
<gene>
    <name evidence="6" type="ORF">HII17_17115</name>
</gene>
<evidence type="ECO:0000256" key="4">
    <source>
        <dbReference type="ARBA" id="ARBA00022694"/>
    </source>
</evidence>
<dbReference type="InterPro" id="IPR005636">
    <property type="entry name" value="DTW"/>
</dbReference>
<dbReference type="PANTHER" id="PTHR21392:SF1">
    <property type="entry name" value="TRNA-URIDINE AMINOCARBOXYPROPYLTRANSFERASE"/>
    <property type="match status" value="1"/>
</dbReference>
<accession>A0A7Y0Q8J0</accession>
<evidence type="ECO:0000313" key="7">
    <source>
        <dbReference type="Proteomes" id="UP000568664"/>
    </source>
</evidence>